<feature type="transmembrane region" description="Helical" evidence="6">
    <location>
        <begin position="208"/>
        <end position="227"/>
    </location>
</feature>
<feature type="transmembrane region" description="Helical" evidence="6">
    <location>
        <begin position="120"/>
        <end position="137"/>
    </location>
</feature>
<dbReference type="SUPFAM" id="SSF103481">
    <property type="entry name" value="Multidrug resistance efflux transporter EmrE"/>
    <property type="match status" value="2"/>
</dbReference>
<feature type="transmembrane region" description="Helical" evidence="6">
    <location>
        <begin position="32"/>
        <end position="50"/>
    </location>
</feature>
<reference evidence="8 9" key="1">
    <citation type="submission" date="2023-12" db="EMBL/GenBank/DDBJ databases">
        <title>Amycolatopsis sp. V23-08.</title>
        <authorList>
            <person name="Somphong A."/>
        </authorList>
    </citation>
    <scope>NUCLEOTIDE SEQUENCE [LARGE SCALE GENOMIC DNA]</scope>
    <source>
        <strain evidence="8 9">V23-08</strain>
    </source>
</reference>
<keyword evidence="9" id="KW-1185">Reference proteome</keyword>
<feature type="transmembrane region" description="Helical" evidence="6">
    <location>
        <begin position="248"/>
        <end position="280"/>
    </location>
</feature>
<name>A0ABU5RAK3_9PSEU</name>
<dbReference type="PANTHER" id="PTHR32322:SF9">
    <property type="entry name" value="AMINO-ACID METABOLITE EFFLUX PUMP-RELATED"/>
    <property type="match status" value="1"/>
</dbReference>
<dbReference type="InterPro" id="IPR050638">
    <property type="entry name" value="AA-Vitamin_Transporters"/>
</dbReference>
<protein>
    <submittedName>
        <fullName evidence="8">DMT family transporter</fullName>
    </submittedName>
</protein>
<organism evidence="8 9">
    <name type="scientific">Amycolatopsis heterodermiae</name>
    <dbReference type="NCBI Taxonomy" id="3110235"/>
    <lineage>
        <taxon>Bacteria</taxon>
        <taxon>Bacillati</taxon>
        <taxon>Actinomycetota</taxon>
        <taxon>Actinomycetes</taxon>
        <taxon>Pseudonocardiales</taxon>
        <taxon>Pseudonocardiaceae</taxon>
        <taxon>Amycolatopsis</taxon>
    </lineage>
</organism>
<evidence type="ECO:0000313" key="9">
    <source>
        <dbReference type="Proteomes" id="UP001304298"/>
    </source>
</evidence>
<feature type="transmembrane region" description="Helical" evidence="6">
    <location>
        <begin position="62"/>
        <end position="83"/>
    </location>
</feature>
<keyword evidence="5 6" id="KW-0472">Membrane</keyword>
<dbReference type="InterPro" id="IPR037185">
    <property type="entry name" value="EmrE-like"/>
</dbReference>
<accession>A0ABU5RAK3</accession>
<evidence type="ECO:0000256" key="5">
    <source>
        <dbReference type="ARBA" id="ARBA00023136"/>
    </source>
</evidence>
<gene>
    <name evidence="8" type="ORF">VA596_22305</name>
</gene>
<feature type="domain" description="EamA" evidence="7">
    <location>
        <begin position="7"/>
        <end position="134"/>
    </location>
</feature>
<comment type="caution">
    <text evidence="8">The sequence shown here is derived from an EMBL/GenBank/DDBJ whole genome shotgun (WGS) entry which is preliminary data.</text>
</comment>
<keyword evidence="3 6" id="KW-0812">Transmembrane</keyword>
<dbReference type="PANTHER" id="PTHR32322">
    <property type="entry name" value="INNER MEMBRANE TRANSPORTER"/>
    <property type="match status" value="1"/>
</dbReference>
<sequence length="291" mass="29894">MSGTRFLLVAALGGLSFPMVKLALEGLSPAQLVFGRLLLGAVVLLALAGLRRTALPRSGRVWGHLVVAAALGNVLPFMLLSYGERTTDAGLAGVLVGSTPLLTLALVTLARVEPATRRKAIGLVIGFLGLTVVINPWDTVFGSVAGQLACLGAALCYAAYFSYVRRYLWPLGLAPVALIAGQLCVAAVLQAPVALVLGGAAPSLTGRVAIGVVCLGLLCTGLGYVQLFRLIGEVGATTASACNYLEPVFAAVISTVLFGEAITWTMLAGGLVLLAGVAYAEGRIRVPGEPR</sequence>
<proteinExistence type="inferred from homology"/>
<dbReference type="InterPro" id="IPR000620">
    <property type="entry name" value="EamA_dom"/>
</dbReference>
<dbReference type="Pfam" id="PF00892">
    <property type="entry name" value="EamA"/>
    <property type="match status" value="2"/>
</dbReference>
<evidence type="ECO:0000256" key="1">
    <source>
        <dbReference type="ARBA" id="ARBA00004141"/>
    </source>
</evidence>
<dbReference type="EMBL" id="JAYFSI010000005">
    <property type="protein sequence ID" value="MEA5362286.1"/>
    <property type="molecule type" value="Genomic_DNA"/>
</dbReference>
<evidence type="ECO:0000256" key="2">
    <source>
        <dbReference type="ARBA" id="ARBA00007362"/>
    </source>
</evidence>
<evidence type="ECO:0000259" key="7">
    <source>
        <dbReference type="Pfam" id="PF00892"/>
    </source>
</evidence>
<comment type="similarity">
    <text evidence="2">Belongs to the EamA transporter family.</text>
</comment>
<keyword evidence="4 6" id="KW-1133">Transmembrane helix</keyword>
<comment type="subcellular location">
    <subcellularLocation>
        <location evidence="1">Membrane</location>
        <topology evidence="1">Multi-pass membrane protein</topology>
    </subcellularLocation>
</comment>
<evidence type="ECO:0000256" key="6">
    <source>
        <dbReference type="SAM" id="Phobius"/>
    </source>
</evidence>
<feature type="transmembrane region" description="Helical" evidence="6">
    <location>
        <begin position="167"/>
        <end position="188"/>
    </location>
</feature>
<dbReference type="Proteomes" id="UP001304298">
    <property type="component" value="Unassembled WGS sequence"/>
</dbReference>
<evidence type="ECO:0000313" key="8">
    <source>
        <dbReference type="EMBL" id="MEA5362286.1"/>
    </source>
</evidence>
<evidence type="ECO:0000256" key="3">
    <source>
        <dbReference type="ARBA" id="ARBA00022692"/>
    </source>
</evidence>
<dbReference type="RefSeq" id="WP_323329770.1">
    <property type="nucleotide sequence ID" value="NZ_JAYFSI010000005.1"/>
</dbReference>
<evidence type="ECO:0000256" key="4">
    <source>
        <dbReference type="ARBA" id="ARBA00022989"/>
    </source>
</evidence>
<feature type="transmembrane region" description="Helical" evidence="6">
    <location>
        <begin position="143"/>
        <end position="160"/>
    </location>
</feature>
<feature type="domain" description="EamA" evidence="7">
    <location>
        <begin position="146"/>
        <end position="278"/>
    </location>
</feature>
<feature type="transmembrane region" description="Helical" evidence="6">
    <location>
        <begin position="89"/>
        <end position="108"/>
    </location>
</feature>